<name>A0ABT4SAS9_9ACTN</name>
<organism evidence="4 5">
    <name type="scientific">Nonomuraea corallina</name>
    <dbReference type="NCBI Taxonomy" id="2989783"/>
    <lineage>
        <taxon>Bacteria</taxon>
        <taxon>Bacillati</taxon>
        <taxon>Actinomycetota</taxon>
        <taxon>Actinomycetes</taxon>
        <taxon>Streptosporangiales</taxon>
        <taxon>Streptosporangiaceae</taxon>
        <taxon>Nonomuraea</taxon>
    </lineage>
</organism>
<evidence type="ECO:0000259" key="3">
    <source>
        <dbReference type="Pfam" id="PF02834"/>
    </source>
</evidence>
<feature type="short sequence motif" description="HXTX 1" evidence="2">
    <location>
        <begin position="40"/>
        <end position="43"/>
    </location>
</feature>
<gene>
    <name evidence="4" type="primary">thpR</name>
    <name evidence="4" type="ORF">OUY22_12740</name>
</gene>
<comment type="similarity">
    <text evidence="2">Belongs to the 2H phosphoesterase superfamily. ThpR family.</text>
</comment>
<comment type="catalytic activity">
    <reaction evidence="2">
        <text>a 3'-end 2',3'-cyclophospho-ribonucleotide-RNA + H2O = a 3'-end 2'-phospho-ribonucleotide-RNA + H(+)</text>
        <dbReference type="Rhea" id="RHEA:11828"/>
        <dbReference type="Rhea" id="RHEA-COMP:10464"/>
        <dbReference type="Rhea" id="RHEA-COMP:17353"/>
        <dbReference type="ChEBI" id="CHEBI:15377"/>
        <dbReference type="ChEBI" id="CHEBI:15378"/>
        <dbReference type="ChEBI" id="CHEBI:83064"/>
        <dbReference type="ChEBI" id="CHEBI:173113"/>
        <dbReference type="EC" id="3.1.4.58"/>
    </reaction>
</comment>
<comment type="caution">
    <text evidence="4">The sequence shown here is derived from an EMBL/GenBank/DDBJ whole genome shotgun (WGS) entry which is preliminary data.</text>
</comment>
<dbReference type="SUPFAM" id="SSF55144">
    <property type="entry name" value="LigT-like"/>
    <property type="match status" value="1"/>
</dbReference>
<feature type="active site" description="Proton donor" evidence="2">
    <location>
        <position position="40"/>
    </location>
</feature>
<comment type="function">
    <text evidence="2">Hydrolyzes RNA 2',3'-cyclic phosphodiester to an RNA 2'-phosphomonoester.</text>
</comment>
<evidence type="ECO:0000256" key="1">
    <source>
        <dbReference type="ARBA" id="ARBA00022801"/>
    </source>
</evidence>
<dbReference type="InterPro" id="IPR009097">
    <property type="entry name" value="Cyclic_Pdiesterase"/>
</dbReference>
<dbReference type="NCBIfam" id="TIGR02258">
    <property type="entry name" value="2_5_ligase"/>
    <property type="match status" value="1"/>
</dbReference>
<feature type="active site" description="Proton acceptor" evidence="2">
    <location>
        <position position="126"/>
    </location>
</feature>
<evidence type="ECO:0000313" key="5">
    <source>
        <dbReference type="Proteomes" id="UP001144036"/>
    </source>
</evidence>
<dbReference type="PANTHER" id="PTHR35561">
    <property type="entry name" value="RNA 2',3'-CYCLIC PHOSPHODIESTERASE"/>
    <property type="match status" value="1"/>
</dbReference>
<dbReference type="Pfam" id="PF02834">
    <property type="entry name" value="LigT_PEase"/>
    <property type="match status" value="2"/>
</dbReference>
<feature type="short sequence motif" description="HXTX 2" evidence="2">
    <location>
        <begin position="126"/>
        <end position="129"/>
    </location>
</feature>
<dbReference type="HAMAP" id="MF_01940">
    <property type="entry name" value="RNA_CPDase"/>
    <property type="match status" value="1"/>
</dbReference>
<proteinExistence type="inferred from homology"/>
<protein>
    <recommendedName>
        <fullName evidence="2">RNA 2',3'-cyclic phosphodiesterase</fullName>
        <shortName evidence="2">RNA 2',3'-CPDase</shortName>
        <ecNumber evidence="2">3.1.4.58</ecNumber>
    </recommendedName>
</protein>
<reference evidence="4" key="1">
    <citation type="submission" date="2022-11" db="EMBL/GenBank/DDBJ databases">
        <title>Nonomuraea corallina sp. nov., a new species of the genus Nonomuraea isolated from sea side sediment in Thai sea.</title>
        <authorList>
            <person name="Ngamcharungchit C."/>
            <person name="Matsumoto A."/>
            <person name="Suriyachadkun C."/>
            <person name="Panbangred W."/>
            <person name="Inahashi Y."/>
            <person name="Intra B."/>
        </authorList>
    </citation>
    <scope>NUCLEOTIDE SEQUENCE</scope>
    <source>
        <strain evidence="4">MCN248</strain>
    </source>
</reference>
<dbReference type="Gene3D" id="3.90.1140.10">
    <property type="entry name" value="Cyclic phosphodiesterase"/>
    <property type="match status" value="1"/>
</dbReference>
<dbReference type="RefSeq" id="WP_270155092.1">
    <property type="nucleotide sequence ID" value="NZ_JAPNNL010000039.1"/>
</dbReference>
<evidence type="ECO:0000313" key="4">
    <source>
        <dbReference type="EMBL" id="MDA0634284.1"/>
    </source>
</evidence>
<sequence>MRLFTALVPPDDVLDELERAIAPHVGQAPGLRWPERATWHVTLAFFGEVPERALPDLRARLSRAATRHPVPTLAFTGFGAFSSVRRARVFWAGLSGDSIVRLADSVRAAGRRAGAGHTDEKRFHAHLTLARARTETDLRPLVESLAGFTGSAWRAETIRLVESRTGPRVRYATLDEWALAPAEPG</sequence>
<dbReference type="PANTHER" id="PTHR35561:SF1">
    <property type="entry name" value="RNA 2',3'-CYCLIC PHOSPHODIESTERASE"/>
    <property type="match status" value="1"/>
</dbReference>
<dbReference type="InterPro" id="IPR004175">
    <property type="entry name" value="RNA_CPDase"/>
</dbReference>
<feature type="domain" description="Phosphoesterase HXTX" evidence="3">
    <location>
        <begin position="9"/>
        <end position="91"/>
    </location>
</feature>
<keyword evidence="5" id="KW-1185">Reference proteome</keyword>
<evidence type="ECO:0000256" key="2">
    <source>
        <dbReference type="HAMAP-Rule" id="MF_01940"/>
    </source>
</evidence>
<accession>A0ABT4SAS9</accession>
<keyword evidence="1 2" id="KW-0378">Hydrolase</keyword>
<dbReference type="EC" id="3.1.4.58" evidence="2"/>
<dbReference type="Proteomes" id="UP001144036">
    <property type="component" value="Unassembled WGS sequence"/>
</dbReference>
<dbReference type="InterPro" id="IPR014051">
    <property type="entry name" value="Phosphoesterase_HXTX"/>
</dbReference>
<feature type="domain" description="Phosphoesterase HXTX" evidence="3">
    <location>
        <begin position="98"/>
        <end position="171"/>
    </location>
</feature>
<dbReference type="EMBL" id="JAPNNL010000039">
    <property type="protein sequence ID" value="MDA0634284.1"/>
    <property type="molecule type" value="Genomic_DNA"/>
</dbReference>